<dbReference type="RefSeq" id="WP_100345365.1">
    <property type="nucleotide sequence ID" value="NZ_PGFB01000004.1"/>
</dbReference>
<dbReference type="InterPro" id="IPR036761">
    <property type="entry name" value="TTHA0802/YceI-like_sf"/>
</dbReference>
<evidence type="ECO:0000313" key="5">
    <source>
        <dbReference type="Proteomes" id="UP000230161"/>
    </source>
</evidence>
<comment type="caution">
    <text evidence="4">The sequence shown here is derived from an EMBL/GenBank/DDBJ whole genome shotgun (WGS) entry which is preliminary data.</text>
</comment>
<protein>
    <submittedName>
        <fullName evidence="4">Polyisoprenoid-binding protein YceI</fullName>
    </submittedName>
</protein>
<evidence type="ECO:0000313" key="4">
    <source>
        <dbReference type="EMBL" id="PJJ61651.1"/>
    </source>
</evidence>
<dbReference type="AlphaFoldDB" id="A0A2M9BUM2"/>
<dbReference type="EMBL" id="PGFB01000004">
    <property type="protein sequence ID" value="PJJ61651.1"/>
    <property type="molecule type" value="Genomic_DNA"/>
</dbReference>
<keyword evidence="2" id="KW-1133">Transmembrane helix</keyword>
<dbReference type="SUPFAM" id="SSF101874">
    <property type="entry name" value="YceI-like"/>
    <property type="match status" value="1"/>
</dbReference>
<reference evidence="4 5" key="1">
    <citation type="submission" date="2017-11" db="EMBL/GenBank/DDBJ databases">
        <title>Genomic Encyclopedia of Archaeal and Bacterial Type Strains, Phase II (KMG-II): From Individual Species to Whole Genera.</title>
        <authorList>
            <person name="Goeker M."/>
        </authorList>
    </citation>
    <scope>NUCLEOTIDE SEQUENCE [LARGE SCALE GENOMIC DNA]</scope>
    <source>
        <strain evidence="4 5">DSM 25625</strain>
    </source>
</reference>
<keyword evidence="2" id="KW-0812">Transmembrane</keyword>
<feature type="transmembrane region" description="Helical" evidence="2">
    <location>
        <begin position="7"/>
        <end position="30"/>
    </location>
</feature>
<evidence type="ECO:0000256" key="1">
    <source>
        <dbReference type="ARBA" id="ARBA00008812"/>
    </source>
</evidence>
<dbReference type="PANTHER" id="PTHR34406">
    <property type="entry name" value="PROTEIN YCEI"/>
    <property type="match status" value="1"/>
</dbReference>
<feature type="domain" description="Lipid/polyisoprenoid-binding YceI-like" evidence="3">
    <location>
        <begin position="69"/>
        <end position="235"/>
    </location>
</feature>
<dbReference type="PANTHER" id="PTHR34406:SF1">
    <property type="entry name" value="PROTEIN YCEI"/>
    <property type="match status" value="1"/>
</dbReference>
<evidence type="ECO:0000256" key="2">
    <source>
        <dbReference type="SAM" id="Phobius"/>
    </source>
</evidence>
<sequence>MKRSAKIGIGVGIAVVVVVGAAAIAGPIVYRDFISGTPDAVPTVAATTPAQGGALDPASPAGPVDLSGEWTVGDGSFAGYRVKEVLNGTDVTVTGRTEQVSGTLTVEGTTLTAATISVDVGSIATEEPSRDAYFRDSALQVDEFPTATFDLTSPVTASSTPTSGEIQTVSASGDLTIHGVTRPVTVELQAVLSGTGGQVSGSIPITFSDFGVEAPSLGFVTVEDTGSVEFLLDIVPA</sequence>
<evidence type="ECO:0000259" key="3">
    <source>
        <dbReference type="SMART" id="SM00867"/>
    </source>
</evidence>
<dbReference type="Gene3D" id="2.40.128.110">
    <property type="entry name" value="Lipid/polyisoprenoid-binding, YceI-like"/>
    <property type="match status" value="1"/>
</dbReference>
<proteinExistence type="inferred from homology"/>
<accession>A0A2M9BUM2</accession>
<gene>
    <name evidence="4" type="ORF">CLV54_2599</name>
</gene>
<comment type="similarity">
    <text evidence="1">Belongs to the UPF0312 family.</text>
</comment>
<name>A0A2M9BUM2_9MICO</name>
<dbReference type="OrthoDB" id="117810at2"/>
<organism evidence="4 5">
    <name type="scientific">Compostimonas suwonensis</name>
    <dbReference type="NCBI Taxonomy" id="1048394"/>
    <lineage>
        <taxon>Bacteria</taxon>
        <taxon>Bacillati</taxon>
        <taxon>Actinomycetota</taxon>
        <taxon>Actinomycetes</taxon>
        <taxon>Micrococcales</taxon>
        <taxon>Microbacteriaceae</taxon>
        <taxon>Compostimonas</taxon>
    </lineage>
</organism>
<dbReference type="SMART" id="SM00867">
    <property type="entry name" value="YceI"/>
    <property type="match status" value="1"/>
</dbReference>
<dbReference type="Proteomes" id="UP000230161">
    <property type="component" value="Unassembled WGS sequence"/>
</dbReference>
<keyword evidence="2" id="KW-0472">Membrane</keyword>
<dbReference type="InterPro" id="IPR007372">
    <property type="entry name" value="Lipid/polyisoprenoid-bd_YceI"/>
</dbReference>
<dbReference type="Pfam" id="PF04264">
    <property type="entry name" value="YceI"/>
    <property type="match status" value="1"/>
</dbReference>
<keyword evidence="5" id="KW-1185">Reference proteome</keyword>